<evidence type="ECO:0000256" key="14">
    <source>
        <dbReference type="PIRNR" id="PIRNR037707"/>
    </source>
</evidence>
<dbReference type="FunFam" id="1.20.960.10:FF:000002">
    <property type="entry name" value="Mitochondrial import receptor subunit TOM20"/>
    <property type="match status" value="1"/>
</dbReference>
<dbReference type="GO" id="GO:0006605">
    <property type="term" value="P:protein targeting"/>
    <property type="evidence" value="ECO:0007669"/>
    <property type="project" value="InterPro"/>
</dbReference>
<dbReference type="InterPro" id="IPR002056">
    <property type="entry name" value="MAS20"/>
</dbReference>
<dbReference type="GO" id="GO:0005742">
    <property type="term" value="C:mitochondrial outer membrane translocase complex"/>
    <property type="evidence" value="ECO:0007669"/>
    <property type="project" value="UniProtKB-UniRule"/>
</dbReference>
<dbReference type="GO" id="GO:0008320">
    <property type="term" value="F:protein transmembrane transporter activity"/>
    <property type="evidence" value="ECO:0007669"/>
    <property type="project" value="TreeGrafter"/>
</dbReference>
<dbReference type="NCBIfam" id="TIGR00985">
    <property type="entry name" value="3a0801s04tom"/>
    <property type="match status" value="1"/>
</dbReference>
<evidence type="ECO:0000256" key="4">
    <source>
        <dbReference type="ARBA" id="ARBA00022692"/>
    </source>
</evidence>
<evidence type="ECO:0000256" key="6">
    <source>
        <dbReference type="ARBA" id="ARBA00022927"/>
    </source>
</evidence>
<evidence type="ECO:0000256" key="9">
    <source>
        <dbReference type="ARBA" id="ARBA00023136"/>
    </source>
</evidence>
<evidence type="ECO:0000256" key="13">
    <source>
        <dbReference type="ARBA" id="ARBA00080405"/>
    </source>
</evidence>
<gene>
    <name evidence="17" type="primary">TOM20</name>
    <name evidence="17" type="ORF">N0V91_001620</name>
</gene>
<dbReference type="PIRSF" id="PIRSF037707">
    <property type="entry name" value="MAS20_rcpt"/>
    <property type="match status" value="1"/>
</dbReference>
<keyword evidence="17" id="KW-0675">Receptor</keyword>
<feature type="region of interest" description="Disordered" evidence="15">
    <location>
        <begin position="44"/>
        <end position="68"/>
    </location>
</feature>
<evidence type="ECO:0000256" key="12">
    <source>
        <dbReference type="ARBA" id="ARBA00073975"/>
    </source>
</evidence>
<organism evidence="17 18">
    <name type="scientific">Didymella pomorum</name>
    <dbReference type="NCBI Taxonomy" id="749634"/>
    <lineage>
        <taxon>Eukaryota</taxon>
        <taxon>Fungi</taxon>
        <taxon>Dikarya</taxon>
        <taxon>Ascomycota</taxon>
        <taxon>Pezizomycotina</taxon>
        <taxon>Dothideomycetes</taxon>
        <taxon>Pleosporomycetidae</taxon>
        <taxon>Pleosporales</taxon>
        <taxon>Pleosporineae</taxon>
        <taxon>Didymellaceae</taxon>
        <taxon>Didymella</taxon>
    </lineage>
</organism>
<dbReference type="InterPro" id="IPR023392">
    <property type="entry name" value="Tom20_dom_sf"/>
</dbReference>
<dbReference type="SUPFAM" id="SSF47157">
    <property type="entry name" value="Mitochondrial import receptor subunit Tom20"/>
    <property type="match status" value="1"/>
</dbReference>
<dbReference type="Gene3D" id="1.20.960.10">
    <property type="entry name" value="Mitochondrial outer membrane translocase complex, subunit Tom20 domain"/>
    <property type="match status" value="1"/>
</dbReference>
<dbReference type="GO" id="GO:0016031">
    <property type="term" value="P:tRNA import into mitochondrion"/>
    <property type="evidence" value="ECO:0007669"/>
    <property type="project" value="TreeGrafter"/>
</dbReference>
<comment type="similarity">
    <text evidence="2 14">Belongs to the Tom20 family.</text>
</comment>
<dbReference type="Pfam" id="PF02064">
    <property type="entry name" value="MAS20"/>
    <property type="match status" value="1"/>
</dbReference>
<dbReference type="PRINTS" id="PR00351">
    <property type="entry name" value="OM20RECEPTOR"/>
</dbReference>
<accession>A0A9W8ZJS0</accession>
<dbReference type="AlphaFoldDB" id="A0A9W8ZJS0"/>
<keyword evidence="3" id="KW-0813">Transport</keyword>
<evidence type="ECO:0000256" key="8">
    <source>
        <dbReference type="ARBA" id="ARBA00023128"/>
    </source>
</evidence>
<evidence type="ECO:0000256" key="11">
    <source>
        <dbReference type="ARBA" id="ARBA00068548"/>
    </source>
</evidence>
<reference evidence="17" key="1">
    <citation type="submission" date="2022-10" db="EMBL/GenBank/DDBJ databases">
        <title>Tapping the CABI collections for fungal endophytes: first genome assemblies for Collariella, Neodidymelliopsis, Ascochyta clinopodiicola, Didymella pomorum, Didymosphaeria variabile, Neocosmospora piperis and Neocucurbitaria cava.</title>
        <authorList>
            <person name="Hill R."/>
        </authorList>
    </citation>
    <scope>NUCLEOTIDE SEQUENCE</scope>
    <source>
        <strain evidence="17">IMI 355091</strain>
    </source>
</reference>
<dbReference type="PANTHER" id="PTHR12430:SF0">
    <property type="entry name" value="TRANSLOCASE OF OUTER MITOCHONDRIAL MEMBRANE 20"/>
    <property type="match status" value="1"/>
</dbReference>
<evidence type="ECO:0000256" key="2">
    <source>
        <dbReference type="ARBA" id="ARBA00005792"/>
    </source>
</evidence>
<dbReference type="GO" id="GO:0030150">
    <property type="term" value="P:protein import into mitochondrial matrix"/>
    <property type="evidence" value="ECO:0007669"/>
    <property type="project" value="TreeGrafter"/>
</dbReference>
<evidence type="ECO:0000256" key="1">
    <source>
        <dbReference type="ARBA" id="ARBA00004572"/>
    </source>
</evidence>
<dbReference type="GO" id="GO:0006886">
    <property type="term" value="P:intracellular protein transport"/>
    <property type="evidence" value="ECO:0007669"/>
    <property type="project" value="InterPro"/>
</dbReference>
<dbReference type="PANTHER" id="PTHR12430">
    <property type="entry name" value="MITOCHONDRIAL IMPORT RECEPTOR SUBUNIT TOM20"/>
    <property type="match status" value="1"/>
</dbReference>
<name>A0A9W8ZJS0_9PLEO</name>
<keyword evidence="7 16" id="KW-1133">Transmembrane helix</keyword>
<comment type="subcellular location">
    <subcellularLocation>
        <location evidence="1">Mitochondrion outer membrane</location>
        <topology evidence="1">Single-pass membrane protein</topology>
    </subcellularLocation>
</comment>
<keyword evidence="5 14" id="KW-1000">Mitochondrion outer membrane</keyword>
<dbReference type="GO" id="GO:0030943">
    <property type="term" value="F:mitochondrion targeting sequence binding"/>
    <property type="evidence" value="ECO:0007669"/>
    <property type="project" value="TreeGrafter"/>
</dbReference>
<dbReference type="EMBL" id="JAPEVA010000007">
    <property type="protein sequence ID" value="KAJ4410692.1"/>
    <property type="molecule type" value="Genomic_DNA"/>
</dbReference>
<evidence type="ECO:0000256" key="5">
    <source>
        <dbReference type="ARBA" id="ARBA00022787"/>
    </source>
</evidence>
<protein>
    <recommendedName>
        <fullName evidence="11">Mitochondrial import receptor subunit TOM20</fullName>
    </recommendedName>
    <alternativeName>
        <fullName evidence="10">Mitochondrial 20 kDa outer membrane protein</fullName>
    </alternativeName>
    <alternativeName>
        <fullName evidence="12">Mitochondrial import receptor subunit tom20</fullName>
    </alternativeName>
    <alternativeName>
        <fullName evidence="13">Translocase of outer membrane 20 kDa subunit</fullName>
    </alternativeName>
</protein>
<evidence type="ECO:0000256" key="3">
    <source>
        <dbReference type="ARBA" id="ARBA00022448"/>
    </source>
</evidence>
<dbReference type="Proteomes" id="UP001140510">
    <property type="component" value="Unassembled WGS sequence"/>
</dbReference>
<keyword evidence="8 14" id="KW-0496">Mitochondrion</keyword>
<evidence type="ECO:0000256" key="7">
    <source>
        <dbReference type="ARBA" id="ARBA00022989"/>
    </source>
</evidence>
<keyword evidence="18" id="KW-1185">Reference proteome</keyword>
<sequence>MSSQSSIKTSTIVALSVGTVVTGLLAYAVYFDNKRRNDPEFRKALKKESKRTQRAAKEEAEHHGAEQKKLIREAVAAANEEGFPKDPEEVEAYFMQEVAQGEAMVQKGADSIEAALCFYRALKVYPNPRELINIYDKTVPKPVLDILAEMIAVDTSIPVGGSKTPSESGSAGDLE</sequence>
<evidence type="ECO:0000256" key="15">
    <source>
        <dbReference type="SAM" id="MobiDB-lite"/>
    </source>
</evidence>
<dbReference type="OrthoDB" id="2154253at2759"/>
<evidence type="ECO:0000256" key="10">
    <source>
        <dbReference type="ARBA" id="ARBA00042705"/>
    </source>
</evidence>
<keyword evidence="4 16" id="KW-0812">Transmembrane</keyword>
<proteinExistence type="inferred from homology"/>
<evidence type="ECO:0000313" key="18">
    <source>
        <dbReference type="Proteomes" id="UP001140510"/>
    </source>
</evidence>
<keyword evidence="9 14" id="KW-0472">Membrane</keyword>
<evidence type="ECO:0000256" key="16">
    <source>
        <dbReference type="SAM" id="Phobius"/>
    </source>
</evidence>
<evidence type="ECO:0000313" key="17">
    <source>
        <dbReference type="EMBL" id="KAJ4410692.1"/>
    </source>
</evidence>
<keyword evidence="6" id="KW-0653">Protein transport</keyword>
<comment type="caution">
    <text evidence="17">The sequence shown here is derived from an EMBL/GenBank/DDBJ whole genome shotgun (WGS) entry which is preliminary data.</text>
</comment>
<feature type="transmembrane region" description="Helical" evidence="16">
    <location>
        <begin position="12"/>
        <end position="31"/>
    </location>
</feature>